<dbReference type="EMBL" id="JAUKPO010000012">
    <property type="protein sequence ID" value="MDO1448606.1"/>
    <property type="molecule type" value="Genomic_DNA"/>
</dbReference>
<dbReference type="Proteomes" id="UP001168528">
    <property type="component" value="Unassembled WGS sequence"/>
</dbReference>
<reference evidence="3" key="1">
    <citation type="submission" date="2023-07" db="EMBL/GenBank/DDBJ databases">
        <title>The genome sequence of Rhodocytophaga aerolata KACC 12507.</title>
        <authorList>
            <person name="Zhang X."/>
        </authorList>
    </citation>
    <scope>NUCLEOTIDE SEQUENCE</scope>
    <source>
        <strain evidence="3">KACC 12507</strain>
    </source>
</reference>
<evidence type="ECO:0000313" key="4">
    <source>
        <dbReference type="Proteomes" id="UP001168528"/>
    </source>
</evidence>
<name>A0ABT8R937_9BACT</name>
<dbReference type="PANTHER" id="PTHR12815">
    <property type="entry name" value="SORTING AND ASSEMBLY MACHINERY SAMM50 PROTEIN FAMILY MEMBER"/>
    <property type="match status" value="1"/>
</dbReference>
<gene>
    <name evidence="3" type="ORF">Q0590_20180</name>
</gene>
<keyword evidence="1" id="KW-1134">Transmembrane beta strand</keyword>
<sequence>MLVAHGVCVQRVVAQKKFFLSVQTTEQDRDVLSKLKLQTVHKDSASVIIYIKELLAHLHKQSYLLASADSLFFRADTVIALVNVGEPFKWASLKAGNVGEDMLSAVGYREKIYTGKRFSYQQVALLEKKILDYSENQGYPFASIRLDSIQIAYNSIAASLHYQTGPFIRFDTVIVEGTARLKQKYVAAFLRIGQGQAFSQQKLARAEKLLRQTSYLTISKPASVIFKNDRAYPVFFADERKASELDGIIGFMPNEQRQNKLLITGELNLQLRNLFRTGKALGVKWQQIRQASPRLNMAYEHPALFNTPLILSANFDLLKEDSTFLSINRQLSIAFHTGMAGKVQFYSGLKTSRLGNNAQYKTSEILPQFSDFNLLYYGAGYTWNNLDNYFYPSRGFNLSVDGSAGNKRILKNPFLEQTLYDGVDITSVQFSIKGHMANYFKLSPRSVLLARLEGGKVMNPYLFRNDLFRVGGLTSLRGFNENFFFASGYGIATAEYRFFMEATSYIFLFYDQGYVDISTYSKSKPDFPSGTGVGVSFSTNSGIFSLVYSLSQSDERKFALNFSKIHFGFTSRF</sequence>
<proteinExistence type="predicted"/>
<keyword evidence="1" id="KW-0472">Membrane</keyword>
<dbReference type="InterPro" id="IPR039910">
    <property type="entry name" value="D15-like"/>
</dbReference>
<dbReference type="RefSeq" id="WP_302039407.1">
    <property type="nucleotide sequence ID" value="NZ_JAUKPO010000012.1"/>
</dbReference>
<accession>A0ABT8R937</accession>
<dbReference type="Gene3D" id="2.40.160.50">
    <property type="entry name" value="membrane protein fhac: a member of the omp85/tpsb transporter family"/>
    <property type="match status" value="1"/>
</dbReference>
<dbReference type="PANTHER" id="PTHR12815:SF18">
    <property type="entry name" value="SORTING AND ASSEMBLY MACHINERY COMPONENT 50 HOMOLOG"/>
    <property type="match status" value="1"/>
</dbReference>
<keyword evidence="4" id="KW-1185">Reference proteome</keyword>
<evidence type="ECO:0000256" key="1">
    <source>
        <dbReference type="ARBA" id="ARBA00022452"/>
    </source>
</evidence>
<evidence type="ECO:0000313" key="3">
    <source>
        <dbReference type="EMBL" id="MDO1448606.1"/>
    </source>
</evidence>
<evidence type="ECO:0008006" key="5">
    <source>
        <dbReference type="Google" id="ProtNLM"/>
    </source>
</evidence>
<comment type="caution">
    <text evidence="3">The sequence shown here is derived from an EMBL/GenBank/DDBJ whole genome shotgun (WGS) entry which is preliminary data.</text>
</comment>
<organism evidence="3 4">
    <name type="scientific">Rhodocytophaga aerolata</name>
    <dbReference type="NCBI Taxonomy" id="455078"/>
    <lineage>
        <taxon>Bacteria</taxon>
        <taxon>Pseudomonadati</taxon>
        <taxon>Bacteroidota</taxon>
        <taxon>Cytophagia</taxon>
        <taxon>Cytophagales</taxon>
        <taxon>Rhodocytophagaceae</taxon>
        <taxon>Rhodocytophaga</taxon>
    </lineage>
</organism>
<evidence type="ECO:0000256" key="2">
    <source>
        <dbReference type="ARBA" id="ARBA00022692"/>
    </source>
</evidence>
<protein>
    <recommendedName>
        <fullName evidence="5">BamA/TamA family outer membrane protein</fullName>
    </recommendedName>
</protein>
<keyword evidence="2" id="KW-0812">Transmembrane</keyword>